<dbReference type="EMBL" id="LR796250">
    <property type="protein sequence ID" value="CAB4130954.1"/>
    <property type="molecule type" value="Genomic_DNA"/>
</dbReference>
<evidence type="ECO:0000313" key="1">
    <source>
        <dbReference type="EMBL" id="CAB4130954.1"/>
    </source>
</evidence>
<reference evidence="1" key="1">
    <citation type="submission" date="2020-04" db="EMBL/GenBank/DDBJ databases">
        <authorList>
            <person name="Chiriac C."/>
            <person name="Salcher M."/>
            <person name="Ghai R."/>
            <person name="Kavagutti S V."/>
        </authorList>
    </citation>
    <scope>NUCLEOTIDE SEQUENCE</scope>
</reference>
<proteinExistence type="predicted"/>
<gene>
    <name evidence="1" type="ORF">UFOVP124_45</name>
</gene>
<accession>A0A6J5L8X2</accession>
<sequence>MPQIDAIIVPSEYAPANDPYNEMARLATEFGPILKVRQLIKKTLSDGRIFLPKTPDDTFLFPSNHPRHPQERYTWTERDAKDGVLYGTLIKDDTDAQ</sequence>
<name>A0A6J5L8X2_9CAUD</name>
<organism evidence="1">
    <name type="scientific">uncultured Caudovirales phage</name>
    <dbReference type="NCBI Taxonomy" id="2100421"/>
    <lineage>
        <taxon>Viruses</taxon>
        <taxon>Duplodnaviria</taxon>
        <taxon>Heunggongvirae</taxon>
        <taxon>Uroviricota</taxon>
        <taxon>Caudoviricetes</taxon>
        <taxon>Peduoviridae</taxon>
        <taxon>Maltschvirus</taxon>
        <taxon>Maltschvirus maltsch</taxon>
    </lineage>
</organism>
<protein>
    <submittedName>
        <fullName evidence="1">Uncharacterized protein</fullName>
    </submittedName>
</protein>